<feature type="transmembrane region" description="Helical" evidence="5">
    <location>
        <begin position="209"/>
        <end position="234"/>
    </location>
</feature>
<feature type="transmembrane region" description="Helical" evidence="5">
    <location>
        <begin position="67"/>
        <end position="85"/>
    </location>
</feature>
<dbReference type="Proteomes" id="UP001168363">
    <property type="component" value="Unassembled WGS sequence"/>
</dbReference>
<keyword evidence="3 5" id="KW-1133">Transmembrane helix</keyword>
<evidence type="ECO:0000256" key="1">
    <source>
        <dbReference type="ARBA" id="ARBA00004141"/>
    </source>
</evidence>
<dbReference type="PANTHER" id="PTHR30249:SF0">
    <property type="entry name" value="PLASTIDAL GLYCOLATE_GLYCERATE TRANSLOCATOR 1, CHLOROPLASTIC"/>
    <property type="match status" value="1"/>
</dbReference>
<evidence type="ECO:0000256" key="5">
    <source>
        <dbReference type="SAM" id="Phobius"/>
    </source>
</evidence>
<feature type="transmembrane region" description="Helical" evidence="5">
    <location>
        <begin position="154"/>
        <end position="177"/>
    </location>
</feature>
<comment type="subcellular location">
    <subcellularLocation>
        <location evidence="1">Membrane</location>
        <topology evidence="1">Multi-pass membrane protein</topology>
    </subcellularLocation>
</comment>
<sequence>MNGAADAVLDQPLLWLVVTLLAYRLGLWLRERTGSHPLAQPVLVAIVLVGALVVLLDVDYASYADDTALITFALGPATVALAVPLHRQLARLRGFVLPLLSAVVAGAVVSVAAAVGLVRLLGGDDLLARSMAPKATTTPVSIAVSDTLGGLPPLTAALTITAGILGAVAGPGVLGLLRVRDHRARGLAVGSVSHGIGTGRMIVDHPVEGAFSGLAMGLTALVTSVVAPLLVALLL</sequence>
<evidence type="ECO:0000313" key="7">
    <source>
        <dbReference type="Proteomes" id="UP001168363"/>
    </source>
</evidence>
<evidence type="ECO:0000256" key="3">
    <source>
        <dbReference type="ARBA" id="ARBA00022989"/>
    </source>
</evidence>
<comment type="caution">
    <text evidence="6">The sequence shown here is derived from an EMBL/GenBank/DDBJ whole genome shotgun (WGS) entry which is preliminary data.</text>
</comment>
<dbReference type="Pfam" id="PF04172">
    <property type="entry name" value="LrgB"/>
    <property type="match status" value="1"/>
</dbReference>
<reference evidence="6" key="1">
    <citation type="submission" date="2023-06" db="EMBL/GenBank/DDBJ databases">
        <title>Genome sequence of Nocardioides sp. SOB44.</title>
        <authorList>
            <person name="Zhang G."/>
        </authorList>
    </citation>
    <scope>NUCLEOTIDE SEQUENCE</scope>
    <source>
        <strain evidence="6">SOB44</strain>
    </source>
</reference>
<evidence type="ECO:0000256" key="2">
    <source>
        <dbReference type="ARBA" id="ARBA00022692"/>
    </source>
</evidence>
<protein>
    <submittedName>
        <fullName evidence="6">LrgB family protein</fullName>
    </submittedName>
</protein>
<organism evidence="6 7">
    <name type="scientific">Nocardioides cremeus</name>
    <dbReference type="NCBI Taxonomy" id="3058044"/>
    <lineage>
        <taxon>Bacteria</taxon>
        <taxon>Bacillati</taxon>
        <taxon>Actinomycetota</taxon>
        <taxon>Actinomycetes</taxon>
        <taxon>Propionibacteriales</taxon>
        <taxon>Nocardioidaceae</taxon>
        <taxon>Nocardioides</taxon>
    </lineage>
</organism>
<feature type="transmembrane region" description="Helical" evidence="5">
    <location>
        <begin position="12"/>
        <end position="29"/>
    </location>
</feature>
<dbReference type="InterPro" id="IPR007300">
    <property type="entry name" value="CidB/LrgB"/>
</dbReference>
<keyword evidence="4 5" id="KW-0472">Membrane</keyword>
<dbReference type="PANTHER" id="PTHR30249">
    <property type="entry name" value="PUTATIVE SEROTONIN TRANSPORTER"/>
    <property type="match status" value="1"/>
</dbReference>
<keyword evidence="7" id="KW-1185">Reference proteome</keyword>
<gene>
    <name evidence="6" type="ORF">QWJ41_02320</name>
</gene>
<proteinExistence type="predicted"/>
<evidence type="ECO:0000313" key="6">
    <source>
        <dbReference type="EMBL" id="MDO3394548.1"/>
    </source>
</evidence>
<dbReference type="EMBL" id="JAULSC010000001">
    <property type="protein sequence ID" value="MDO3394548.1"/>
    <property type="molecule type" value="Genomic_DNA"/>
</dbReference>
<feature type="transmembrane region" description="Helical" evidence="5">
    <location>
        <begin position="97"/>
        <end position="121"/>
    </location>
</feature>
<accession>A0ABT8TNL3</accession>
<evidence type="ECO:0000256" key="4">
    <source>
        <dbReference type="ARBA" id="ARBA00023136"/>
    </source>
</evidence>
<name>A0ABT8TNL3_9ACTN</name>
<feature type="transmembrane region" description="Helical" evidence="5">
    <location>
        <begin position="41"/>
        <end position="61"/>
    </location>
</feature>
<dbReference type="RefSeq" id="WP_302705559.1">
    <property type="nucleotide sequence ID" value="NZ_JAULSC010000001.1"/>
</dbReference>
<keyword evidence="2 5" id="KW-0812">Transmembrane</keyword>